<feature type="compositionally biased region" description="Basic and acidic residues" evidence="1">
    <location>
        <begin position="197"/>
        <end position="206"/>
    </location>
</feature>
<protein>
    <submittedName>
        <fullName evidence="2">Uncharacterized protein</fullName>
    </submittedName>
</protein>
<reference evidence="2" key="1">
    <citation type="submission" date="2013-07" db="EMBL/GenBank/DDBJ databases">
        <title>The genome of Eucalyptus grandis.</title>
        <authorList>
            <person name="Schmutz J."/>
            <person name="Hayes R."/>
            <person name="Myburg A."/>
            <person name="Tuskan G."/>
            <person name="Grattapaglia D."/>
            <person name="Rokhsar D.S."/>
        </authorList>
    </citation>
    <scope>NUCLEOTIDE SEQUENCE</scope>
    <source>
        <tissue evidence="2">Leaf extractions</tissue>
    </source>
</reference>
<evidence type="ECO:0000256" key="1">
    <source>
        <dbReference type="SAM" id="MobiDB-lite"/>
    </source>
</evidence>
<sequence>MALKANTEDLSQNQSSRSILIRLLINFIHKAPPENADCRSGHGAIDPIAGHTVDRPNLTGIQRIDLCHDRARPNLPDQALRIPGGPLGQILDGEHVNHGLRLGVPHGEDELLRLLGDRELLDQLVRGLEVIIGPRPGEGPQPGLQTPNEGKRLRHQDRIDSPSHFNGKLNETPRQRSEARGGGGGDRRGVGAGMEIDQGREREKLRTIGARRIASNRNRIESESRERDDINPSDRIESPGVRRQRTSEQGSGLASGEMTRSKK</sequence>
<gene>
    <name evidence="2" type="ORF">EUGRSUZ_A00260</name>
</gene>
<dbReference type="AlphaFoldDB" id="A0A059DCA4"/>
<feature type="compositionally biased region" description="Basic and acidic residues" evidence="1">
    <location>
        <begin position="171"/>
        <end position="189"/>
    </location>
</feature>
<feature type="region of interest" description="Disordered" evidence="1">
    <location>
        <begin position="132"/>
        <end position="263"/>
    </location>
</feature>
<name>A0A059DCA4_EUCGR</name>
<organism evidence="2">
    <name type="scientific">Eucalyptus grandis</name>
    <name type="common">Flooded gum</name>
    <dbReference type="NCBI Taxonomy" id="71139"/>
    <lineage>
        <taxon>Eukaryota</taxon>
        <taxon>Viridiplantae</taxon>
        <taxon>Streptophyta</taxon>
        <taxon>Embryophyta</taxon>
        <taxon>Tracheophyta</taxon>
        <taxon>Spermatophyta</taxon>
        <taxon>Magnoliopsida</taxon>
        <taxon>eudicotyledons</taxon>
        <taxon>Gunneridae</taxon>
        <taxon>Pentapetalae</taxon>
        <taxon>rosids</taxon>
        <taxon>malvids</taxon>
        <taxon>Myrtales</taxon>
        <taxon>Myrtaceae</taxon>
        <taxon>Myrtoideae</taxon>
        <taxon>Eucalypteae</taxon>
        <taxon>Eucalyptus</taxon>
    </lineage>
</organism>
<dbReference type="Gramene" id="KCW87865">
    <property type="protein sequence ID" value="KCW87865"/>
    <property type="gene ID" value="EUGRSUZ_A00260"/>
</dbReference>
<proteinExistence type="predicted"/>
<accession>A0A059DCA4</accession>
<dbReference type="InParanoid" id="A0A059DCA4"/>
<dbReference type="EMBL" id="KK198753">
    <property type="protein sequence ID" value="KCW87865.1"/>
    <property type="molecule type" value="Genomic_DNA"/>
</dbReference>
<evidence type="ECO:0000313" key="2">
    <source>
        <dbReference type="EMBL" id="KCW87865.1"/>
    </source>
</evidence>
<feature type="compositionally biased region" description="Basic and acidic residues" evidence="1">
    <location>
        <begin position="218"/>
        <end position="237"/>
    </location>
</feature>